<protein>
    <submittedName>
        <fullName evidence="1">Uncharacterized protein</fullName>
    </submittedName>
</protein>
<evidence type="ECO:0000313" key="1">
    <source>
        <dbReference type="EMBL" id="RIA95993.1"/>
    </source>
</evidence>
<dbReference type="Proteomes" id="UP000265703">
    <property type="component" value="Unassembled WGS sequence"/>
</dbReference>
<dbReference type="EMBL" id="QKYT01000052">
    <property type="protein sequence ID" value="RIA95993.1"/>
    <property type="molecule type" value="Genomic_DNA"/>
</dbReference>
<name>A0A397TCJ7_9GLOM</name>
<reference evidence="1 2" key="1">
    <citation type="submission" date="2018-06" db="EMBL/GenBank/DDBJ databases">
        <title>Comparative genomics reveals the genomic features of Rhizophagus irregularis, R. cerebriforme, R. diaphanum and Gigaspora rosea, and their symbiotic lifestyle signature.</title>
        <authorList>
            <person name="Morin E."/>
            <person name="San Clemente H."/>
            <person name="Chen E.C.H."/>
            <person name="De La Providencia I."/>
            <person name="Hainaut M."/>
            <person name="Kuo A."/>
            <person name="Kohler A."/>
            <person name="Murat C."/>
            <person name="Tang N."/>
            <person name="Roy S."/>
            <person name="Loubradou J."/>
            <person name="Henrissat B."/>
            <person name="Grigoriev I.V."/>
            <person name="Corradi N."/>
            <person name="Roux C."/>
            <person name="Martin F.M."/>
        </authorList>
    </citation>
    <scope>NUCLEOTIDE SEQUENCE [LARGE SCALE GENOMIC DNA]</scope>
    <source>
        <strain evidence="1 2">DAOM 227022</strain>
    </source>
</reference>
<evidence type="ECO:0000313" key="2">
    <source>
        <dbReference type="Proteomes" id="UP000265703"/>
    </source>
</evidence>
<proteinExistence type="predicted"/>
<accession>A0A397TCJ7</accession>
<organism evidence="1 2">
    <name type="scientific">Glomus cerebriforme</name>
    <dbReference type="NCBI Taxonomy" id="658196"/>
    <lineage>
        <taxon>Eukaryota</taxon>
        <taxon>Fungi</taxon>
        <taxon>Fungi incertae sedis</taxon>
        <taxon>Mucoromycota</taxon>
        <taxon>Glomeromycotina</taxon>
        <taxon>Glomeromycetes</taxon>
        <taxon>Glomerales</taxon>
        <taxon>Glomeraceae</taxon>
        <taxon>Glomus</taxon>
    </lineage>
</organism>
<sequence length="199" mass="23307">MMNDDENLTICPKFNKLIEDCCAISPTDRPSISDIIRVLDDILADLIEQETMPTSDITTETPFNDPQEKEWTLTNAAAWHQKAEDVHKIVLSLKNNNQVQSAGESDPILQDKKQLEILEQEYREYREKAFKCYQYCGSSTNDSRALYYTGLYLWRKYVKVEEDESEDSTRDGCFLIEFCIIARDLRSKFTQSHKRLFFY</sequence>
<dbReference type="AlphaFoldDB" id="A0A397TCJ7"/>
<keyword evidence="2" id="KW-1185">Reference proteome</keyword>
<gene>
    <name evidence="1" type="ORF">C1645_434933</name>
</gene>
<comment type="caution">
    <text evidence="1">The sequence shown here is derived from an EMBL/GenBank/DDBJ whole genome shotgun (WGS) entry which is preliminary data.</text>
</comment>